<dbReference type="AlphaFoldDB" id="A0AAW9SFQ5"/>
<name>A0AAW9SFQ5_9RHOB</name>
<reference evidence="8 9" key="1">
    <citation type="submission" date="2024-05" db="EMBL/GenBank/DDBJ databases">
        <title>Genome sequence of Ponticoccus litoralis KCCM 90028.</title>
        <authorList>
            <person name="Kim J.M."/>
            <person name="Lee J.K."/>
            <person name="Choi B.J."/>
            <person name="Bayburt H."/>
            <person name="Baek J.H."/>
            <person name="Jeon C.O."/>
        </authorList>
    </citation>
    <scope>NUCLEOTIDE SEQUENCE [LARGE SCALE GENOMIC DNA]</scope>
    <source>
        <strain evidence="8 9">KCCM 90028</strain>
    </source>
</reference>
<evidence type="ECO:0000259" key="7">
    <source>
        <dbReference type="PROSITE" id="PS50850"/>
    </source>
</evidence>
<keyword evidence="4 6" id="KW-1133">Transmembrane helix</keyword>
<evidence type="ECO:0000256" key="2">
    <source>
        <dbReference type="ARBA" id="ARBA00022448"/>
    </source>
</evidence>
<evidence type="ECO:0000256" key="1">
    <source>
        <dbReference type="ARBA" id="ARBA00004141"/>
    </source>
</evidence>
<dbReference type="Gene3D" id="1.20.1250.20">
    <property type="entry name" value="MFS general substrate transporter like domains"/>
    <property type="match status" value="1"/>
</dbReference>
<dbReference type="Proteomes" id="UP001428774">
    <property type="component" value="Unassembled WGS sequence"/>
</dbReference>
<gene>
    <name evidence="8" type="ORF">ABFB10_01395</name>
</gene>
<feature type="transmembrane region" description="Helical" evidence="6">
    <location>
        <begin position="434"/>
        <end position="458"/>
    </location>
</feature>
<dbReference type="GO" id="GO:0022857">
    <property type="term" value="F:transmembrane transporter activity"/>
    <property type="evidence" value="ECO:0007669"/>
    <property type="project" value="InterPro"/>
</dbReference>
<dbReference type="GO" id="GO:0016020">
    <property type="term" value="C:membrane"/>
    <property type="evidence" value="ECO:0007669"/>
    <property type="project" value="UniProtKB-SubCell"/>
</dbReference>
<feature type="transmembrane region" description="Helical" evidence="6">
    <location>
        <begin position="333"/>
        <end position="351"/>
    </location>
</feature>
<feature type="transmembrane region" description="Helical" evidence="6">
    <location>
        <begin position="303"/>
        <end position="321"/>
    </location>
</feature>
<keyword evidence="5 6" id="KW-0472">Membrane</keyword>
<dbReference type="Gene3D" id="1.20.1720.10">
    <property type="entry name" value="Multidrug resistance protein D"/>
    <property type="match status" value="1"/>
</dbReference>
<feature type="transmembrane region" description="Helical" evidence="6">
    <location>
        <begin position="199"/>
        <end position="219"/>
    </location>
</feature>
<evidence type="ECO:0000313" key="8">
    <source>
        <dbReference type="EMBL" id="MEN9059884.1"/>
    </source>
</evidence>
<feature type="transmembrane region" description="Helical" evidence="6">
    <location>
        <begin position="167"/>
        <end position="187"/>
    </location>
</feature>
<sequence>MTDTSSRRAPLPVLLALAAASLTASLGISIASVLLPTLTRSFGVTVSEAQWVVLAYLMAVTVTIVSAGRLGDLFGLRRVMILGLIAFIAASALSAMAPSLGLLILGRVVQGVGGAILIALPMSIARDMVPSGQLGTAMGLLGTTSAGGTALGPSLGGLVLAVSDWRMAFWLLAGFAAAALGLALLAIRPDDTRGRVPVRALDLPGTAVLIVVLVAYSLATSGGATGVALSPSVLGAGALAAAALFVAVETRASAPLVPMAVLLDRKTGAGFAMNVLVGTVMMATLVVGPFFLTFSLGLGEATVGLVLAVGPLVGALVGVPAGRLTDRYGARRMMLVGLAQSMLGLLCLAVLPRQFGLGGYVAALIVLTPAFQMFLAANNTAVMAGASKEQRGRLSGLLGLSRNLGLMTGASAMTTLFVAVMGTGDAAQARTEDVARAFSATFAIAAGLAMIALGVALWSGQRPRQAAPGAA</sequence>
<feature type="transmembrane region" description="Helical" evidence="6">
    <location>
        <begin position="104"/>
        <end position="125"/>
    </location>
</feature>
<dbReference type="PANTHER" id="PTHR42718">
    <property type="entry name" value="MAJOR FACILITATOR SUPERFAMILY MULTIDRUG TRANSPORTER MFSC"/>
    <property type="match status" value="1"/>
</dbReference>
<feature type="transmembrane region" description="Helical" evidence="6">
    <location>
        <begin position="269"/>
        <end position="291"/>
    </location>
</feature>
<feature type="transmembrane region" description="Helical" evidence="6">
    <location>
        <begin position="79"/>
        <end position="98"/>
    </location>
</feature>
<dbReference type="InterPro" id="IPR036259">
    <property type="entry name" value="MFS_trans_sf"/>
</dbReference>
<dbReference type="PROSITE" id="PS50850">
    <property type="entry name" value="MFS"/>
    <property type="match status" value="1"/>
</dbReference>
<feature type="transmembrane region" description="Helical" evidence="6">
    <location>
        <begin position="51"/>
        <end position="67"/>
    </location>
</feature>
<evidence type="ECO:0000256" key="4">
    <source>
        <dbReference type="ARBA" id="ARBA00022989"/>
    </source>
</evidence>
<proteinExistence type="predicted"/>
<dbReference type="InterPro" id="IPR020846">
    <property type="entry name" value="MFS_dom"/>
</dbReference>
<dbReference type="RefSeq" id="WP_347165021.1">
    <property type="nucleotide sequence ID" value="NZ_JBDNCH010000002.1"/>
</dbReference>
<dbReference type="PANTHER" id="PTHR42718:SF9">
    <property type="entry name" value="MAJOR FACILITATOR SUPERFAMILY MULTIDRUG TRANSPORTER MFSC"/>
    <property type="match status" value="1"/>
</dbReference>
<dbReference type="EMBL" id="JBDNCH010000002">
    <property type="protein sequence ID" value="MEN9059884.1"/>
    <property type="molecule type" value="Genomic_DNA"/>
</dbReference>
<feature type="transmembrane region" description="Helical" evidence="6">
    <location>
        <begin position="357"/>
        <end position="382"/>
    </location>
</feature>
<protein>
    <submittedName>
        <fullName evidence="8">MFS transporter</fullName>
    </submittedName>
</protein>
<keyword evidence="9" id="KW-1185">Reference proteome</keyword>
<feature type="domain" description="Major facilitator superfamily (MFS) profile" evidence="7">
    <location>
        <begin position="13"/>
        <end position="464"/>
    </location>
</feature>
<dbReference type="CDD" id="cd17321">
    <property type="entry name" value="MFS_MMR_MDR_like"/>
    <property type="match status" value="1"/>
</dbReference>
<evidence type="ECO:0000256" key="6">
    <source>
        <dbReference type="SAM" id="Phobius"/>
    </source>
</evidence>
<comment type="subcellular location">
    <subcellularLocation>
        <location evidence="1">Membrane</location>
        <topology evidence="1">Multi-pass membrane protein</topology>
    </subcellularLocation>
</comment>
<feature type="transmembrane region" description="Helical" evidence="6">
    <location>
        <begin position="225"/>
        <end position="248"/>
    </location>
</feature>
<dbReference type="SUPFAM" id="SSF103473">
    <property type="entry name" value="MFS general substrate transporter"/>
    <property type="match status" value="1"/>
</dbReference>
<evidence type="ECO:0000313" key="9">
    <source>
        <dbReference type="Proteomes" id="UP001428774"/>
    </source>
</evidence>
<accession>A0AAW9SFQ5</accession>
<keyword evidence="2" id="KW-0813">Transport</keyword>
<keyword evidence="3 6" id="KW-0812">Transmembrane</keyword>
<organism evidence="8 9">
    <name type="scientific">Ponticoccus litoralis</name>
    <dbReference type="NCBI Taxonomy" id="422297"/>
    <lineage>
        <taxon>Bacteria</taxon>
        <taxon>Pseudomonadati</taxon>
        <taxon>Pseudomonadota</taxon>
        <taxon>Alphaproteobacteria</taxon>
        <taxon>Rhodobacterales</taxon>
        <taxon>Roseobacteraceae</taxon>
        <taxon>Ponticoccus</taxon>
    </lineage>
</organism>
<comment type="caution">
    <text evidence="8">The sequence shown here is derived from an EMBL/GenBank/DDBJ whole genome shotgun (WGS) entry which is preliminary data.</text>
</comment>
<feature type="transmembrane region" description="Helical" evidence="6">
    <location>
        <begin position="403"/>
        <end position="422"/>
    </location>
</feature>
<evidence type="ECO:0000256" key="3">
    <source>
        <dbReference type="ARBA" id="ARBA00022692"/>
    </source>
</evidence>
<feature type="transmembrane region" description="Helical" evidence="6">
    <location>
        <begin position="137"/>
        <end position="161"/>
    </location>
</feature>
<dbReference type="InterPro" id="IPR011701">
    <property type="entry name" value="MFS"/>
</dbReference>
<evidence type="ECO:0000256" key="5">
    <source>
        <dbReference type="ARBA" id="ARBA00023136"/>
    </source>
</evidence>
<dbReference type="Pfam" id="PF07690">
    <property type="entry name" value="MFS_1"/>
    <property type="match status" value="1"/>
</dbReference>